<feature type="chain" id="PRO_5042168730" evidence="2">
    <location>
        <begin position="26"/>
        <end position="106"/>
    </location>
</feature>
<proteinExistence type="predicted"/>
<comment type="caution">
    <text evidence="3">The sequence shown here is derived from an EMBL/GenBank/DDBJ whole genome shotgun (WGS) entry which is preliminary data.</text>
</comment>
<evidence type="ECO:0000313" key="4">
    <source>
        <dbReference type="Proteomes" id="UP001209540"/>
    </source>
</evidence>
<organism evidence="3 4">
    <name type="scientific">Phascolomyces articulosus</name>
    <dbReference type="NCBI Taxonomy" id="60185"/>
    <lineage>
        <taxon>Eukaryota</taxon>
        <taxon>Fungi</taxon>
        <taxon>Fungi incertae sedis</taxon>
        <taxon>Mucoromycota</taxon>
        <taxon>Mucoromycotina</taxon>
        <taxon>Mucoromycetes</taxon>
        <taxon>Mucorales</taxon>
        <taxon>Lichtheimiaceae</taxon>
        <taxon>Phascolomyces</taxon>
    </lineage>
</organism>
<evidence type="ECO:0000256" key="2">
    <source>
        <dbReference type="SAM" id="SignalP"/>
    </source>
</evidence>
<reference evidence="3" key="2">
    <citation type="submission" date="2023-02" db="EMBL/GenBank/DDBJ databases">
        <authorList>
            <consortium name="DOE Joint Genome Institute"/>
            <person name="Mondo S.J."/>
            <person name="Chang Y."/>
            <person name="Wang Y."/>
            <person name="Ahrendt S."/>
            <person name="Andreopoulos W."/>
            <person name="Barry K."/>
            <person name="Beard J."/>
            <person name="Benny G.L."/>
            <person name="Blankenship S."/>
            <person name="Bonito G."/>
            <person name="Cuomo C."/>
            <person name="Desiro A."/>
            <person name="Gervers K.A."/>
            <person name="Hundley H."/>
            <person name="Kuo A."/>
            <person name="LaButti K."/>
            <person name="Lang B.F."/>
            <person name="Lipzen A."/>
            <person name="O'Donnell K."/>
            <person name="Pangilinan J."/>
            <person name="Reynolds N."/>
            <person name="Sandor L."/>
            <person name="Smith M.W."/>
            <person name="Tsang A."/>
            <person name="Grigoriev I.V."/>
            <person name="Stajich J.E."/>
            <person name="Spatafora J.W."/>
        </authorList>
    </citation>
    <scope>NUCLEOTIDE SEQUENCE</scope>
    <source>
        <strain evidence="3">RSA 2281</strain>
    </source>
</reference>
<gene>
    <name evidence="3" type="ORF">BDA99DRAFT_236266</name>
</gene>
<reference evidence="3" key="1">
    <citation type="journal article" date="2022" name="IScience">
        <title>Evolution of zygomycete secretomes and the origins of terrestrial fungal ecologies.</title>
        <authorList>
            <person name="Chang Y."/>
            <person name="Wang Y."/>
            <person name="Mondo S."/>
            <person name="Ahrendt S."/>
            <person name="Andreopoulos W."/>
            <person name="Barry K."/>
            <person name="Beard J."/>
            <person name="Benny G.L."/>
            <person name="Blankenship S."/>
            <person name="Bonito G."/>
            <person name="Cuomo C."/>
            <person name="Desiro A."/>
            <person name="Gervers K.A."/>
            <person name="Hundley H."/>
            <person name="Kuo A."/>
            <person name="LaButti K."/>
            <person name="Lang B.F."/>
            <person name="Lipzen A."/>
            <person name="O'Donnell K."/>
            <person name="Pangilinan J."/>
            <person name="Reynolds N."/>
            <person name="Sandor L."/>
            <person name="Smith M.E."/>
            <person name="Tsang A."/>
            <person name="Grigoriev I.V."/>
            <person name="Stajich J.E."/>
            <person name="Spatafora J.W."/>
        </authorList>
    </citation>
    <scope>NUCLEOTIDE SEQUENCE</scope>
    <source>
        <strain evidence="3">RSA 2281</strain>
    </source>
</reference>
<dbReference type="AlphaFoldDB" id="A0AAD5PHJ8"/>
<accession>A0AAD5PHJ8</accession>
<evidence type="ECO:0000313" key="3">
    <source>
        <dbReference type="EMBL" id="KAI9274359.1"/>
    </source>
</evidence>
<name>A0AAD5PHJ8_9FUNG</name>
<feature type="compositionally biased region" description="Basic and acidic residues" evidence="1">
    <location>
        <begin position="89"/>
        <end position="98"/>
    </location>
</feature>
<dbReference type="Proteomes" id="UP001209540">
    <property type="component" value="Unassembled WGS sequence"/>
</dbReference>
<dbReference type="EMBL" id="JAIXMP010000004">
    <property type="protein sequence ID" value="KAI9274359.1"/>
    <property type="molecule type" value="Genomic_DNA"/>
</dbReference>
<feature type="compositionally biased region" description="Polar residues" evidence="1">
    <location>
        <begin position="30"/>
        <end position="56"/>
    </location>
</feature>
<keyword evidence="4" id="KW-1185">Reference proteome</keyword>
<feature type="signal peptide" evidence="2">
    <location>
        <begin position="1"/>
        <end position="25"/>
    </location>
</feature>
<feature type="region of interest" description="Disordered" evidence="1">
    <location>
        <begin position="30"/>
        <end position="69"/>
    </location>
</feature>
<protein>
    <submittedName>
        <fullName evidence="3">Uncharacterized protein</fullName>
    </submittedName>
</protein>
<evidence type="ECO:0000256" key="1">
    <source>
        <dbReference type="SAM" id="MobiDB-lite"/>
    </source>
</evidence>
<feature type="region of interest" description="Disordered" evidence="1">
    <location>
        <begin position="86"/>
        <end position="106"/>
    </location>
</feature>
<sequence>MCSTKVVLIKIAWLFVLLLVTATFAQQVSEQDSSSSLNQEPSSASYSSDTQPSFANPLSRVPEPTTSGLEREIQKAKLGLDAMKVGKQQADRIKDKLPKVGYSHRR</sequence>
<keyword evidence="2" id="KW-0732">Signal</keyword>